<keyword evidence="3" id="KW-1185">Reference proteome</keyword>
<reference evidence="2 3" key="1">
    <citation type="submission" date="2023-10" db="EMBL/GenBank/DDBJ databases">
        <authorList>
            <person name="Maclean D."/>
            <person name="Macfadyen A."/>
        </authorList>
    </citation>
    <scope>NUCLEOTIDE SEQUENCE [LARGE SCALE GENOMIC DNA]</scope>
</reference>
<sequence>MGSAEAGQMLFFVLMLALQGRIGCAAGAYNNSQHHQSWTSGVQVPTTTNITLNGTVATAHVISDGGFWEEAVNIIPNILGMCPTGTVCWRAFMYGGSCLANSTIQLSTSSQKGSVGQASFDYASTLYTDSDIFYGVIADYQGSHLCKLAPSEGVLQVS</sequence>
<dbReference type="AlphaFoldDB" id="A0AAV1IP25"/>
<keyword evidence="1" id="KW-0732">Signal</keyword>
<dbReference type="EMBL" id="CAUYUE010000018">
    <property type="protein sequence ID" value="CAK0787828.1"/>
    <property type="molecule type" value="Genomic_DNA"/>
</dbReference>
<dbReference type="Proteomes" id="UP001314263">
    <property type="component" value="Unassembled WGS sequence"/>
</dbReference>
<accession>A0AAV1IP25</accession>
<evidence type="ECO:0000313" key="3">
    <source>
        <dbReference type="Proteomes" id="UP001314263"/>
    </source>
</evidence>
<feature type="signal peptide" evidence="1">
    <location>
        <begin position="1"/>
        <end position="27"/>
    </location>
</feature>
<evidence type="ECO:0000256" key="1">
    <source>
        <dbReference type="SAM" id="SignalP"/>
    </source>
</evidence>
<gene>
    <name evidence="2" type="ORF">CVIRNUC_011050</name>
</gene>
<protein>
    <submittedName>
        <fullName evidence="2">Uncharacterized protein</fullName>
    </submittedName>
</protein>
<comment type="caution">
    <text evidence="2">The sequence shown here is derived from an EMBL/GenBank/DDBJ whole genome shotgun (WGS) entry which is preliminary data.</text>
</comment>
<evidence type="ECO:0000313" key="2">
    <source>
        <dbReference type="EMBL" id="CAK0787828.1"/>
    </source>
</evidence>
<name>A0AAV1IP25_9CHLO</name>
<feature type="chain" id="PRO_5043527645" evidence="1">
    <location>
        <begin position="28"/>
        <end position="158"/>
    </location>
</feature>
<proteinExistence type="predicted"/>
<organism evidence="2 3">
    <name type="scientific">Coccomyxa viridis</name>
    <dbReference type="NCBI Taxonomy" id="1274662"/>
    <lineage>
        <taxon>Eukaryota</taxon>
        <taxon>Viridiplantae</taxon>
        <taxon>Chlorophyta</taxon>
        <taxon>core chlorophytes</taxon>
        <taxon>Trebouxiophyceae</taxon>
        <taxon>Trebouxiophyceae incertae sedis</taxon>
        <taxon>Coccomyxaceae</taxon>
        <taxon>Coccomyxa</taxon>
    </lineage>
</organism>